<comment type="caution">
    <text evidence="1">The sequence shown here is derived from an EMBL/GenBank/DDBJ whole genome shotgun (WGS) entry which is preliminary data.</text>
</comment>
<sequence length="60" mass="7050">MGDFHGAKVMRLRQPRAAGYPLRFFFIAQKILKKQPSKARDRKLIARGFFLYSHHEHPLA</sequence>
<dbReference type="EMBL" id="JAACJS010000015">
    <property type="protein sequence ID" value="NCI51260.1"/>
    <property type="molecule type" value="Genomic_DNA"/>
</dbReference>
<gene>
    <name evidence="1" type="ORF">GWC95_15105</name>
</gene>
<protein>
    <submittedName>
        <fullName evidence="1">Uncharacterized protein</fullName>
    </submittedName>
</protein>
<dbReference type="Proteomes" id="UP000753802">
    <property type="component" value="Unassembled WGS sequence"/>
</dbReference>
<reference evidence="1 2" key="1">
    <citation type="submission" date="2020-01" db="EMBL/GenBank/DDBJ databases">
        <title>Genome analysis.</title>
        <authorList>
            <person name="Wu S."/>
            <person name="Wang G."/>
        </authorList>
    </citation>
    <scope>NUCLEOTIDE SEQUENCE [LARGE SCALE GENOMIC DNA]</scope>
    <source>
        <strain evidence="1 2">SYL130</strain>
    </source>
</reference>
<accession>A0ABX0A225</accession>
<organism evidence="1 2">
    <name type="scientific">Sediminibacterium roseum</name>
    <dbReference type="NCBI Taxonomy" id="1978412"/>
    <lineage>
        <taxon>Bacteria</taxon>
        <taxon>Pseudomonadati</taxon>
        <taxon>Bacteroidota</taxon>
        <taxon>Chitinophagia</taxon>
        <taxon>Chitinophagales</taxon>
        <taxon>Chitinophagaceae</taxon>
        <taxon>Sediminibacterium</taxon>
    </lineage>
</organism>
<proteinExistence type="predicted"/>
<name>A0ABX0A225_9BACT</name>
<keyword evidence="2" id="KW-1185">Reference proteome</keyword>
<evidence type="ECO:0000313" key="1">
    <source>
        <dbReference type="EMBL" id="NCI51260.1"/>
    </source>
</evidence>
<evidence type="ECO:0000313" key="2">
    <source>
        <dbReference type="Proteomes" id="UP000753802"/>
    </source>
</evidence>